<dbReference type="Gene3D" id="3.30.420.10">
    <property type="entry name" value="Ribonuclease H-like superfamily/Ribonuclease H"/>
    <property type="match status" value="1"/>
</dbReference>
<gene>
    <name evidence="2" type="ORF">g.26680</name>
    <name evidence="1" type="ORF">g.26681</name>
</gene>
<dbReference type="EMBL" id="GEDC01006014">
    <property type="protein sequence ID" value="JAS31284.1"/>
    <property type="molecule type" value="Transcribed_RNA"/>
</dbReference>
<sequence length="195" mass="22635">ATFHINGCVNRHNCRIWGAQQPNVVVEYIRDSSKVNVWCGIMCDRIIGPFFFIEKTITGDVYLDMLQLFVFPQIEQIELQNGYRVMFMQDGAPPHYKRNVRTALDAQFVDGWIGRGGSISWPPRSPDLTPMDFFFWGYIKNIVYSEKIRDLLHLSERINAAIATVTPDMLQRTWQEIDYHLDVCRATNGAHIETY</sequence>
<dbReference type="GO" id="GO:0003676">
    <property type="term" value="F:nucleic acid binding"/>
    <property type="evidence" value="ECO:0007669"/>
    <property type="project" value="InterPro"/>
</dbReference>
<dbReference type="PANTHER" id="PTHR47326:SF1">
    <property type="entry name" value="HTH PSQ-TYPE DOMAIN-CONTAINING PROTEIN"/>
    <property type="match status" value="1"/>
</dbReference>
<name>A0A1B6E056_9HEMI</name>
<protein>
    <recommendedName>
        <fullName evidence="3">Tc1-like transposase DDE domain-containing protein</fullName>
    </recommendedName>
</protein>
<evidence type="ECO:0000313" key="2">
    <source>
        <dbReference type="EMBL" id="JAS31284.1"/>
    </source>
</evidence>
<feature type="non-terminal residue" evidence="2">
    <location>
        <position position="1"/>
    </location>
</feature>
<evidence type="ECO:0000313" key="1">
    <source>
        <dbReference type="EMBL" id="JAS14774.1"/>
    </source>
</evidence>
<reference evidence="2" key="1">
    <citation type="submission" date="2015-12" db="EMBL/GenBank/DDBJ databases">
        <title>De novo transcriptome assembly of four potential Pierce s Disease insect vectors from Arizona vineyards.</title>
        <authorList>
            <person name="Tassone E.E."/>
        </authorList>
    </citation>
    <scope>NUCLEOTIDE SEQUENCE</scope>
</reference>
<organism evidence="2">
    <name type="scientific">Clastoptera arizonana</name>
    <name type="common">Arizona spittle bug</name>
    <dbReference type="NCBI Taxonomy" id="38151"/>
    <lineage>
        <taxon>Eukaryota</taxon>
        <taxon>Metazoa</taxon>
        <taxon>Ecdysozoa</taxon>
        <taxon>Arthropoda</taxon>
        <taxon>Hexapoda</taxon>
        <taxon>Insecta</taxon>
        <taxon>Pterygota</taxon>
        <taxon>Neoptera</taxon>
        <taxon>Paraneoptera</taxon>
        <taxon>Hemiptera</taxon>
        <taxon>Auchenorrhyncha</taxon>
        <taxon>Cercopoidea</taxon>
        <taxon>Clastopteridae</taxon>
        <taxon>Clastoptera</taxon>
    </lineage>
</organism>
<dbReference type="InterPro" id="IPR036397">
    <property type="entry name" value="RNaseH_sf"/>
</dbReference>
<dbReference type="EMBL" id="GEDC01022524">
    <property type="protein sequence ID" value="JAS14774.1"/>
    <property type="molecule type" value="Transcribed_RNA"/>
</dbReference>
<dbReference type="PANTHER" id="PTHR47326">
    <property type="entry name" value="TRANSPOSABLE ELEMENT TC3 TRANSPOSASE-LIKE PROTEIN"/>
    <property type="match status" value="1"/>
</dbReference>
<evidence type="ECO:0008006" key="3">
    <source>
        <dbReference type="Google" id="ProtNLM"/>
    </source>
</evidence>
<dbReference type="AlphaFoldDB" id="A0A1B6E056"/>
<proteinExistence type="predicted"/>
<accession>A0A1B6E056</accession>